<dbReference type="EMBL" id="OZ035841">
    <property type="protein sequence ID" value="CAL1590508.1"/>
    <property type="molecule type" value="Genomic_DNA"/>
</dbReference>
<name>A0AAV2KP17_KNICA</name>
<evidence type="ECO:0000313" key="3">
    <source>
        <dbReference type="Proteomes" id="UP001497482"/>
    </source>
</evidence>
<keyword evidence="3" id="KW-1185">Reference proteome</keyword>
<dbReference type="AlphaFoldDB" id="A0AAV2KP17"/>
<organism evidence="2 3">
    <name type="scientific">Knipowitschia caucasica</name>
    <name type="common">Caucasian dwarf goby</name>
    <name type="synonym">Pomatoschistus caucasicus</name>
    <dbReference type="NCBI Taxonomy" id="637954"/>
    <lineage>
        <taxon>Eukaryota</taxon>
        <taxon>Metazoa</taxon>
        <taxon>Chordata</taxon>
        <taxon>Craniata</taxon>
        <taxon>Vertebrata</taxon>
        <taxon>Euteleostomi</taxon>
        <taxon>Actinopterygii</taxon>
        <taxon>Neopterygii</taxon>
        <taxon>Teleostei</taxon>
        <taxon>Neoteleostei</taxon>
        <taxon>Acanthomorphata</taxon>
        <taxon>Gobiaria</taxon>
        <taxon>Gobiiformes</taxon>
        <taxon>Gobioidei</taxon>
        <taxon>Gobiidae</taxon>
        <taxon>Gobiinae</taxon>
        <taxon>Knipowitschia</taxon>
    </lineage>
</organism>
<feature type="compositionally biased region" description="Polar residues" evidence="1">
    <location>
        <begin position="95"/>
        <end position="105"/>
    </location>
</feature>
<evidence type="ECO:0000256" key="1">
    <source>
        <dbReference type="SAM" id="MobiDB-lite"/>
    </source>
</evidence>
<protein>
    <submittedName>
        <fullName evidence="2">Uncharacterized protein</fullName>
    </submittedName>
</protein>
<reference evidence="2 3" key="1">
    <citation type="submission" date="2024-04" db="EMBL/GenBank/DDBJ databases">
        <authorList>
            <person name="Waldvogel A.-M."/>
            <person name="Schoenle A."/>
        </authorList>
    </citation>
    <scope>NUCLEOTIDE SEQUENCE [LARGE SCALE GENOMIC DNA]</scope>
</reference>
<accession>A0AAV2KP17</accession>
<sequence length="116" mass="12596">MVRLPMATSLPHLRTSALHKEKSFHPGARPSWPTSPPLPWVLIITILHDPSTAFFAQTANTSVAAEPQVTAFPGSIVSPQQSQAYLLSPALCSSRPPSWNGSPNHSWPLDEHNIGQ</sequence>
<feature type="region of interest" description="Disordered" evidence="1">
    <location>
        <begin position="95"/>
        <end position="116"/>
    </location>
</feature>
<evidence type="ECO:0000313" key="2">
    <source>
        <dbReference type="EMBL" id="CAL1590508.1"/>
    </source>
</evidence>
<dbReference type="Proteomes" id="UP001497482">
    <property type="component" value="Chromosome 19"/>
</dbReference>
<proteinExistence type="predicted"/>
<gene>
    <name evidence="2" type="ORF">KC01_LOCUS20015</name>
</gene>